<dbReference type="GO" id="GO:0030170">
    <property type="term" value="F:pyridoxal phosphate binding"/>
    <property type="evidence" value="ECO:0007669"/>
    <property type="project" value="InterPro"/>
</dbReference>
<dbReference type="EMBL" id="CP019312">
    <property type="protein sequence ID" value="APX13566.1"/>
    <property type="molecule type" value="Genomic_DNA"/>
</dbReference>
<protein>
    <submittedName>
        <fullName evidence="2">Sulfurase</fullName>
    </submittedName>
</protein>
<dbReference type="KEGG" id="tom:BWR18_19155"/>
<gene>
    <name evidence="2" type="ORF">BWR18_19155</name>
</gene>
<organism evidence="2 3">
    <name type="scientific">Tateyamaria omphalii</name>
    <dbReference type="NCBI Taxonomy" id="299262"/>
    <lineage>
        <taxon>Bacteria</taxon>
        <taxon>Pseudomonadati</taxon>
        <taxon>Pseudomonadota</taxon>
        <taxon>Alphaproteobacteria</taxon>
        <taxon>Rhodobacterales</taxon>
        <taxon>Roseobacteraceae</taxon>
        <taxon>Tateyamaria</taxon>
    </lineage>
</organism>
<dbReference type="GO" id="GO:0003824">
    <property type="term" value="F:catalytic activity"/>
    <property type="evidence" value="ECO:0007669"/>
    <property type="project" value="InterPro"/>
</dbReference>
<dbReference type="SUPFAM" id="SSF50800">
    <property type="entry name" value="PK beta-barrel domain-like"/>
    <property type="match status" value="1"/>
</dbReference>
<dbReference type="InterPro" id="IPR011037">
    <property type="entry name" value="Pyrv_Knase-like_insert_dom_sf"/>
</dbReference>
<dbReference type="InterPro" id="IPR052716">
    <property type="entry name" value="MOSC_domain"/>
</dbReference>
<dbReference type="PANTHER" id="PTHR36930">
    <property type="entry name" value="METAL-SULFUR CLUSTER BIOSYNTHESIS PROTEINS YUAD-RELATED"/>
    <property type="match status" value="1"/>
</dbReference>
<evidence type="ECO:0000313" key="2">
    <source>
        <dbReference type="EMBL" id="APX13566.1"/>
    </source>
</evidence>
<dbReference type="AlphaFoldDB" id="A0A1P8MZS3"/>
<dbReference type="Pfam" id="PF03473">
    <property type="entry name" value="MOSC"/>
    <property type="match status" value="1"/>
</dbReference>
<dbReference type="RefSeq" id="WP_076629998.1">
    <property type="nucleotide sequence ID" value="NZ_CP019312.1"/>
</dbReference>
<dbReference type="GO" id="GO:0030151">
    <property type="term" value="F:molybdenum ion binding"/>
    <property type="evidence" value="ECO:0007669"/>
    <property type="project" value="InterPro"/>
</dbReference>
<feature type="domain" description="MOSC" evidence="1">
    <location>
        <begin position="30"/>
        <end position="155"/>
    </location>
</feature>
<accession>A0A1P8MZS3</accession>
<dbReference type="OrthoDB" id="1550913at2"/>
<dbReference type="STRING" id="299262.BWR18_19155"/>
<dbReference type="PROSITE" id="PS51340">
    <property type="entry name" value="MOSC"/>
    <property type="match status" value="1"/>
</dbReference>
<dbReference type="Gene3D" id="2.40.33.20">
    <property type="entry name" value="PK beta-barrel domain-like"/>
    <property type="match status" value="1"/>
</dbReference>
<dbReference type="Proteomes" id="UP000186336">
    <property type="component" value="Chromosome"/>
</dbReference>
<dbReference type="InterPro" id="IPR005302">
    <property type="entry name" value="MoCF_Sase_C"/>
</dbReference>
<dbReference type="PANTHER" id="PTHR36930:SF1">
    <property type="entry name" value="MOSC DOMAIN-CONTAINING PROTEIN"/>
    <property type="match status" value="1"/>
</dbReference>
<keyword evidence="3" id="KW-1185">Reference proteome</keyword>
<name>A0A1P8MZS3_9RHOB</name>
<reference evidence="2 3" key="1">
    <citation type="submission" date="2017-01" db="EMBL/GenBank/DDBJ databases">
        <title>Complete genome of Tateyamaria omphalii DOK1-4 isolated from seawater in Dokdo.</title>
        <authorList>
            <person name="Kim J.H."/>
            <person name="Chi W.-J."/>
        </authorList>
    </citation>
    <scope>NUCLEOTIDE SEQUENCE [LARGE SCALE GENOMIC DNA]</scope>
    <source>
        <strain evidence="2 3">DOK1-4</strain>
    </source>
</reference>
<sequence>MSDLHDMMARWAQPGVVDWIGARPARAADIQVLDRADITDAGVDRDRGRAGKRAVTLMQAEHVPVIAACLGRDALDPATFRRNILVRRLNLNGLKGREVQVGTAILRFTTICAPCSLMERLLGHGAYAAMRGHGGWCAEVVRPGSIALGDQVRPID</sequence>
<evidence type="ECO:0000313" key="3">
    <source>
        <dbReference type="Proteomes" id="UP000186336"/>
    </source>
</evidence>
<proteinExistence type="predicted"/>
<evidence type="ECO:0000259" key="1">
    <source>
        <dbReference type="PROSITE" id="PS51340"/>
    </source>
</evidence>